<reference evidence="2" key="1">
    <citation type="submission" date="2017-12" db="EMBL/GenBank/DDBJ databases">
        <title>Improved Draft Genome Sequence of Microcystis aeruginosa NIES-298, a Microcystin-Producing Cyanobacterium from Lake Kasumigaura, Japan.</title>
        <authorList>
            <person name="Yamaguchi H."/>
            <person name="Suzuki S."/>
            <person name="Kawachi M."/>
        </authorList>
    </citation>
    <scope>NUCLEOTIDE SEQUENCE [LARGE SCALE GENOMIC DNA]</scope>
    <source>
        <strain evidence="2">NIES-298</strain>
    </source>
</reference>
<dbReference type="AlphaFoldDB" id="A0A9P2YHP7"/>
<evidence type="ECO:0000313" key="2">
    <source>
        <dbReference type="Proteomes" id="UP000236321"/>
    </source>
</evidence>
<comment type="caution">
    <text evidence="1">The sequence shown here is derived from an EMBL/GenBank/DDBJ whole genome shotgun (WGS) entry which is preliminary data.</text>
</comment>
<proteinExistence type="predicted"/>
<dbReference type="Proteomes" id="UP000236321">
    <property type="component" value="Unassembled WGS sequence"/>
</dbReference>
<dbReference type="EMBL" id="BEYQ01000004">
    <property type="protein sequence ID" value="GBD52325.1"/>
    <property type="molecule type" value="Genomic_DNA"/>
</dbReference>
<name>A0A9P2YHP7_MICAE</name>
<accession>A0A9P2YHP7</accession>
<evidence type="ECO:0000313" key="1">
    <source>
        <dbReference type="EMBL" id="GBD52325.1"/>
    </source>
</evidence>
<sequence length="84" mass="9231">MGAIYTTSLNGWLVRIIVSDFKYVLVPQTETSLACLPTRYKAEIIVASEAMRTANGIDIAPKELFAFTMNCKVLGAMSWTLVNA</sequence>
<gene>
    <name evidence="1" type="ORF">BGM30_14180</name>
</gene>
<organism evidence="1 2">
    <name type="scientific">Microcystis aeruginosa NIES-298</name>
    <dbReference type="NCBI Taxonomy" id="449468"/>
    <lineage>
        <taxon>Bacteria</taxon>
        <taxon>Bacillati</taxon>
        <taxon>Cyanobacteriota</taxon>
        <taxon>Cyanophyceae</taxon>
        <taxon>Oscillatoriophycideae</taxon>
        <taxon>Chroococcales</taxon>
        <taxon>Microcystaceae</taxon>
        <taxon>Microcystis</taxon>
    </lineage>
</organism>
<protein>
    <submittedName>
        <fullName evidence="1">Uncharacterized protein</fullName>
    </submittedName>
</protein>